<evidence type="ECO:0000313" key="3">
    <source>
        <dbReference type="EMBL" id="ORC81289.1"/>
    </source>
</evidence>
<dbReference type="GeneID" id="39991590"/>
<keyword evidence="4" id="KW-1185">Reference proteome</keyword>
<gene>
    <name evidence="3" type="ORF">TM35_001221050</name>
</gene>
<evidence type="ECO:0008006" key="5">
    <source>
        <dbReference type="Google" id="ProtNLM"/>
    </source>
</evidence>
<feature type="compositionally biased region" description="Basic and acidic residues" evidence="1">
    <location>
        <begin position="169"/>
        <end position="187"/>
    </location>
</feature>
<feature type="compositionally biased region" description="Polar residues" evidence="1">
    <location>
        <begin position="108"/>
        <end position="120"/>
    </location>
</feature>
<feature type="chain" id="PRO_5012710231" description="Mucin-associated surface protein (MASP)" evidence="2">
    <location>
        <begin position="27"/>
        <end position="351"/>
    </location>
</feature>
<dbReference type="Proteomes" id="UP000192257">
    <property type="component" value="Unassembled WGS sequence"/>
</dbReference>
<dbReference type="RefSeq" id="XP_028876901.1">
    <property type="nucleotide sequence ID" value="XM_029031810.1"/>
</dbReference>
<feature type="signal peptide" evidence="2">
    <location>
        <begin position="1"/>
        <end position="26"/>
    </location>
</feature>
<feature type="compositionally biased region" description="Polar residues" evidence="1">
    <location>
        <begin position="256"/>
        <end position="289"/>
    </location>
</feature>
<feature type="region of interest" description="Disordered" evidence="1">
    <location>
        <begin position="31"/>
        <end position="330"/>
    </location>
</feature>
<evidence type="ECO:0000256" key="1">
    <source>
        <dbReference type="SAM" id="MobiDB-lite"/>
    </source>
</evidence>
<keyword evidence="2" id="KW-0732">Signal</keyword>
<sequence length="351" mass="37037">MNLVCRIPCLLFLFLIIVCLSLTAEASDPIPAPEPLKNTDDHHTLETQDSLERNKTCTADQTDCPPQEDSMKDSLQLKQAVEEQSASLGDGVAGGGGHLKEGTVLPQVKQNLEGDTSARTNDLERAVAASRSHSAEEDVDSSLSESHKAPSSGVKGTPEGNKDSLQTHNSHEQSDSHVNEEEGERQKQLGSAKQEALKPSQEAKPGEASSVQESGSHENRKPLSEHTSQSQTESTDSQNTENTNTTTTGTAEGQEPSTGTIPNTGDTSHSSSATAEAQNNPADNGTNVAANPAESETTRNEQSTTTTTTTLPPESANNKKGDADSSSSISSSVWVRVPLLIVVTLACILVC</sequence>
<protein>
    <recommendedName>
        <fullName evidence="5">Mucin-associated surface protein (MASP)</fullName>
    </recommendedName>
</protein>
<evidence type="ECO:0000256" key="2">
    <source>
        <dbReference type="SAM" id="SignalP"/>
    </source>
</evidence>
<name>A0A1X0NDR7_9TRYP</name>
<comment type="caution">
    <text evidence="3">The sequence shown here is derived from an EMBL/GenBank/DDBJ whole genome shotgun (WGS) entry which is preliminary data.</text>
</comment>
<feature type="compositionally biased region" description="Basic and acidic residues" evidence="1">
    <location>
        <begin position="215"/>
        <end position="224"/>
    </location>
</feature>
<reference evidence="3 4" key="1">
    <citation type="submission" date="2017-03" db="EMBL/GenBank/DDBJ databases">
        <title>An alternative strategy for trypanosome survival in the mammalian bloodstream revealed through genome and transcriptome analysis of the ubiquitous bovine parasite Trypanosoma (Megatrypanum) theileri.</title>
        <authorList>
            <person name="Kelly S."/>
            <person name="Ivens A."/>
            <person name="Mott A."/>
            <person name="O'Neill E."/>
            <person name="Emms D."/>
            <person name="Macleod O."/>
            <person name="Voorheis P."/>
            <person name="Matthews J."/>
            <person name="Matthews K."/>
            <person name="Carrington M."/>
        </authorList>
    </citation>
    <scope>NUCLEOTIDE SEQUENCE [LARGE SCALE GENOMIC DNA]</scope>
    <source>
        <strain evidence="3">Edinburgh</strain>
    </source>
</reference>
<proteinExistence type="predicted"/>
<organism evidence="3 4">
    <name type="scientific">Trypanosoma theileri</name>
    <dbReference type="NCBI Taxonomy" id="67003"/>
    <lineage>
        <taxon>Eukaryota</taxon>
        <taxon>Discoba</taxon>
        <taxon>Euglenozoa</taxon>
        <taxon>Kinetoplastea</taxon>
        <taxon>Metakinetoplastina</taxon>
        <taxon>Trypanosomatida</taxon>
        <taxon>Trypanosomatidae</taxon>
        <taxon>Trypanosoma</taxon>
    </lineage>
</organism>
<evidence type="ECO:0000313" key="4">
    <source>
        <dbReference type="Proteomes" id="UP000192257"/>
    </source>
</evidence>
<dbReference type="VEuPathDB" id="TriTrypDB:TM35_001221050"/>
<dbReference type="AlphaFoldDB" id="A0A1X0NDR7"/>
<feature type="compositionally biased region" description="Low complexity" evidence="1">
    <location>
        <begin position="225"/>
        <end position="255"/>
    </location>
</feature>
<dbReference type="EMBL" id="NBCO01000122">
    <property type="protein sequence ID" value="ORC81289.1"/>
    <property type="molecule type" value="Genomic_DNA"/>
</dbReference>
<accession>A0A1X0NDR7</accession>
<feature type="compositionally biased region" description="Basic and acidic residues" evidence="1">
    <location>
        <begin position="37"/>
        <end position="55"/>
    </location>
</feature>